<organism evidence="1 2">
    <name type="scientific">Providencia alcalifaciens DSM 30120</name>
    <dbReference type="NCBI Taxonomy" id="520999"/>
    <lineage>
        <taxon>Bacteria</taxon>
        <taxon>Pseudomonadati</taxon>
        <taxon>Pseudomonadota</taxon>
        <taxon>Gammaproteobacteria</taxon>
        <taxon>Enterobacterales</taxon>
        <taxon>Morganellaceae</taxon>
        <taxon>Providencia</taxon>
    </lineage>
</organism>
<protein>
    <submittedName>
        <fullName evidence="1">Uncharacterized protein</fullName>
    </submittedName>
</protein>
<evidence type="ECO:0000313" key="1">
    <source>
        <dbReference type="EMBL" id="EEB47245.1"/>
    </source>
</evidence>
<comment type="caution">
    <text evidence="1">The sequence shown here is derived from an EMBL/GenBank/DDBJ whole genome shotgun (WGS) entry which is preliminary data.</text>
</comment>
<dbReference type="AlphaFoldDB" id="B6XBF0"/>
<dbReference type="EMBL" id="ABXW01000012">
    <property type="protein sequence ID" value="EEB47245.1"/>
    <property type="molecule type" value="Genomic_DNA"/>
</dbReference>
<accession>B6XBF0</accession>
<reference evidence="1 2" key="2">
    <citation type="submission" date="2008-10" db="EMBL/GenBank/DDBJ databases">
        <authorList>
            <person name="Fulton L."/>
            <person name="Clifton S."/>
            <person name="Fulton B."/>
            <person name="Xu J."/>
            <person name="Minx P."/>
            <person name="Pepin K.H."/>
            <person name="Johnson M."/>
            <person name="Bhonagiri V."/>
            <person name="Nash W.E."/>
            <person name="Mardis E.R."/>
            <person name="Wilson R.K."/>
        </authorList>
    </citation>
    <scope>NUCLEOTIDE SEQUENCE [LARGE SCALE GENOMIC DNA]</scope>
    <source>
        <strain evidence="1 2">DSM 30120</strain>
    </source>
</reference>
<proteinExistence type="predicted"/>
<dbReference type="Proteomes" id="UP000003729">
    <property type="component" value="Unassembled WGS sequence"/>
</dbReference>
<sequence length="50" mass="5831">MREPKYTLPQNLKTEVRIKLDGHRVTIARQDKQLGLCLGLGTHPQCWHFC</sequence>
<evidence type="ECO:0000313" key="2">
    <source>
        <dbReference type="Proteomes" id="UP000003729"/>
    </source>
</evidence>
<name>B6XBF0_9GAMM</name>
<gene>
    <name evidence="1" type="ORF">PROVALCAL_00659</name>
</gene>
<reference evidence="1 2" key="1">
    <citation type="submission" date="2008-10" db="EMBL/GenBank/DDBJ databases">
        <title>Draft genome sequence of Providencia alcalifaciens (DSM 30120).</title>
        <authorList>
            <person name="Sudarsanam P."/>
            <person name="Ley R."/>
            <person name="Guruge J."/>
            <person name="Turnbaugh P.J."/>
            <person name="Mahowald M."/>
            <person name="Liep D."/>
            <person name="Gordon J."/>
        </authorList>
    </citation>
    <scope>NUCLEOTIDE SEQUENCE [LARGE SCALE GENOMIC DNA]</scope>
    <source>
        <strain evidence="1 2">DSM 30120</strain>
    </source>
</reference>